<protein>
    <submittedName>
        <fullName evidence="1">Uncharacterized protein</fullName>
    </submittedName>
</protein>
<dbReference type="eggNOG" id="ENOG5032E9J">
    <property type="taxonomic scope" value="Bacteria"/>
</dbReference>
<organism evidence="1 2">
    <name type="scientific">Acinetobacter vivianii</name>
    <dbReference type="NCBI Taxonomy" id="1776742"/>
    <lineage>
        <taxon>Bacteria</taxon>
        <taxon>Pseudomonadati</taxon>
        <taxon>Pseudomonadota</taxon>
        <taxon>Gammaproteobacteria</taxon>
        <taxon>Moraxellales</taxon>
        <taxon>Moraxellaceae</taxon>
        <taxon>Acinetobacter</taxon>
    </lineage>
</organism>
<dbReference type="RefSeq" id="WP_004773028.1">
    <property type="nucleotide sequence ID" value="NZ_KB849357.1"/>
</dbReference>
<name>N8W9T8_9GAMM</name>
<sequence>MTLVRCFKSGISIHKTFASSTLLWLRTDKSRSGGCSYWCGDHSKLVAANPTFKEYRQHHFSESNLGLWPQLDNVETLIPQRRKIDGMPEVTFKSILSPFLPAFSKNNSAIMRDEKNVFMRTILHVTWPFGGRWYEKKYKEESLTSRIILLIRKRKGVNGLKFSKFINDKLARLFASESHILELRSQCFMKWNPKMWLSQGVLHDYPEDDQFHASVVIGADSLESINRAMLVINEKLCEELSLYCVAIHAYNVEKTYLYIKNGKRV</sequence>
<dbReference type="Gene3D" id="3.30.70.100">
    <property type="match status" value="1"/>
</dbReference>
<dbReference type="Proteomes" id="UP000013049">
    <property type="component" value="Unassembled WGS sequence"/>
</dbReference>
<gene>
    <name evidence="1" type="ORF">F971_03150</name>
</gene>
<evidence type="ECO:0000313" key="2">
    <source>
        <dbReference type="Proteomes" id="UP000013049"/>
    </source>
</evidence>
<proteinExistence type="predicted"/>
<comment type="caution">
    <text evidence="1">The sequence shown here is derived from an EMBL/GenBank/DDBJ whole genome shotgun (WGS) entry which is preliminary data.</text>
</comment>
<dbReference type="PATRIC" id="fig|1217712.3.peg.3041"/>
<evidence type="ECO:0000313" key="1">
    <source>
        <dbReference type="EMBL" id="ENU92057.1"/>
    </source>
</evidence>
<dbReference type="AlphaFoldDB" id="N8W9T8"/>
<dbReference type="EMBL" id="APPC01000018">
    <property type="protein sequence ID" value="ENU92057.1"/>
    <property type="molecule type" value="Genomic_DNA"/>
</dbReference>
<accession>N8W9T8</accession>
<dbReference type="HOGENOM" id="CLU_085267_0_0_6"/>
<reference evidence="1 2" key="1">
    <citation type="submission" date="2013-02" db="EMBL/GenBank/DDBJ databases">
        <title>The Genome Sequence of Acinetobacter sp. NIPH 758.</title>
        <authorList>
            <consortium name="The Broad Institute Genome Sequencing Platform"/>
            <consortium name="The Broad Institute Genome Sequencing Center for Infectious Disease"/>
            <person name="Cerqueira G."/>
            <person name="Feldgarden M."/>
            <person name="Courvalin P."/>
            <person name="Perichon B."/>
            <person name="Grillot-Courvalin C."/>
            <person name="Clermont D."/>
            <person name="Rocha E."/>
            <person name="Yoon E.-J."/>
            <person name="Nemec A."/>
            <person name="Walker B."/>
            <person name="Young S.K."/>
            <person name="Zeng Q."/>
            <person name="Gargeya S."/>
            <person name="Fitzgerald M."/>
            <person name="Haas B."/>
            <person name="Abouelleil A."/>
            <person name="Alvarado L."/>
            <person name="Arachchi H.M."/>
            <person name="Berlin A.M."/>
            <person name="Chapman S.B."/>
            <person name="Dewar J."/>
            <person name="Goldberg J."/>
            <person name="Griggs A."/>
            <person name="Gujja S."/>
            <person name="Hansen M."/>
            <person name="Howarth C."/>
            <person name="Imamovic A."/>
            <person name="Larimer J."/>
            <person name="McCowan C."/>
            <person name="Murphy C."/>
            <person name="Neiman D."/>
            <person name="Pearson M."/>
            <person name="Priest M."/>
            <person name="Roberts A."/>
            <person name="Saif S."/>
            <person name="Shea T."/>
            <person name="Sisk P."/>
            <person name="Sykes S."/>
            <person name="Wortman J."/>
            <person name="Nusbaum C."/>
            <person name="Birren B."/>
        </authorList>
    </citation>
    <scope>NUCLEOTIDE SEQUENCE [LARGE SCALE GENOMIC DNA]</scope>
    <source>
        <strain evidence="1 2">NIPH 758</strain>
    </source>
</reference>